<dbReference type="AlphaFoldDB" id="A0A9D1FID7"/>
<dbReference type="Gene3D" id="3.40.50.720">
    <property type="entry name" value="NAD(P)-binding Rossmann-like Domain"/>
    <property type="match status" value="1"/>
</dbReference>
<evidence type="ECO:0000256" key="2">
    <source>
        <dbReference type="ARBA" id="ARBA00023002"/>
    </source>
</evidence>
<gene>
    <name evidence="3" type="ORF">IAA86_03260</name>
</gene>
<reference evidence="3" key="2">
    <citation type="journal article" date="2021" name="PeerJ">
        <title>Extensive microbial diversity within the chicken gut microbiome revealed by metagenomics and culture.</title>
        <authorList>
            <person name="Gilroy R."/>
            <person name="Ravi A."/>
            <person name="Getino M."/>
            <person name="Pursley I."/>
            <person name="Horton D.L."/>
            <person name="Alikhan N.F."/>
            <person name="Baker D."/>
            <person name="Gharbi K."/>
            <person name="Hall N."/>
            <person name="Watson M."/>
            <person name="Adriaenssens E.M."/>
            <person name="Foster-Nyarko E."/>
            <person name="Jarju S."/>
            <person name="Secka A."/>
            <person name="Antonio M."/>
            <person name="Oren A."/>
            <person name="Chaudhuri R.R."/>
            <person name="La Ragione R."/>
            <person name="Hildebrand F."/>
            <person name="Pallen M.J."/>
        </authorList>
    </citation>
    <scope>NUCLEOTIDE SEQUENCE</scope>
    <source>
        <strain evidence="3">CHK152-2871</strain>
    </source>
</reference>
<comment type="caution">
    <text evidence="3">The sequence shown here is derived from an EMBL/GenBank/DDBJ whole genome shotgun (WGS) entry which is preliminary data.</text>
</comment>
<protein>
    <submittedName>
        <fullName evidence="3">SDR family NAD(P)-dependent oxidoreductase</fullName>
    </submittedName>
</protein>
<evidence type="ECO:0000256" key="1">
    <source>
        <dbReference type="ARBA" id="ARBA00006484"/>
    </source>
</evidence>
<dbReference type="Proteomes" id="UP000886865">
    <property type="component" value="Unassembled WGS sequence"/>
</dbReference>
<keyword evidence="2" id="KW-0560">Oxidoreductase</keyword>
<dbReference type="InterPro" id="IPR036291">
    <property type="entry name" value="NAD(P)-bd_dom_sf"/>
</dbReference>
<name>A0A9D1FID7_9BACT</name>
<organism evidence="3 4">
    <name type="scientific">Candidatus Galligastranaerophilus intestinavium</name>
    <dbReference type="NCBI Taxonomy" id="2840836"/>
    <lineage>
        <taxon>Bacteria</taxon>
        <taxon>Candidatus Galligastranaerophilus</taxon>
    </lineage>
</organism>
<dbReference type="SUPFAM" id="SSF51735">
    <property type="entry name" value="NAD(P)-binding Rossmann-fold domains"/>
    <property type="match status" value="1"/>
</dbReference>
<dbReference type="GO" id="GO:0016491">
    <property type="term" value="F:oxidoreductase activity"/>
    <property type="evidence" value="ECO:0007669"/>
    <property type="project" value="UniProtKB-KW"/>
</dbReference>
<dbReference type="InterPro" id="IPR002347">
    <property type="entry name" value="SDR_fam"/>
</dbReference>
<reference evidence="3" key="1">
    <citation type="submission" date="2020-10" db="EMBL/GenBank/DDBJ databases">
        <authorList>
            <person name="Gilroy R."/>
        </authorList>
    </citation>
    <scope>NUCLEOTIDE SEQUENCE</scope>
    <source>
        <strain evidence="3">CHK152-2871</strain>
    </source>
</reference>
<evidence type="ECO:0000313" key="4">
    <source>
        <dbReference type="Proteomes" id="UP000886865"/>
    </source>
</evidence>
<sequence length="266" mass="29745">MGKNILVIAGSSDILFQSIILLLGKGWSVYATSRQAINYEHINLHKFHLDVCDLKSFGALEDSLSNVKFDAIIYGAGCVVSSPVENLDEDELRRQLDINLFGFLRLIKLFSNKLNTNARIINLSSMAAYGLFPFISPYCLSKAASDILLRSFSLESGFKYVSIRPGAIKTKFWEQSICDNENNFKNFGDKFKKQGEFLLSNARKNSMNAISPKLVAKAIYRAVSAKNPKPIVTVGYDAFVCAMAARFFPTNILDFIIKSVLRLKLK</sequence>
<dbReference type="PANTHER" id="PTHR44169:SF6">
    <property type="entry name" value="NADPH-DEPENDENT 1-ACYLDIHYDROXYACETONE PHOSPHATE REDUCTASE"/>
    <property type="match status" value="1"/>
</dbReference>
<dbReference type="PANTHER" id="PTHR44169">
    <property type="entry name" value="NADPH-DEPENDENT 1-ACYLDIHYDROXYACETONE PHOSPHATE REDUCTASE"/>
    <property type="match status" value="1"/>
</dbReference>
<evidence type="ECO:0000313" key="3">
    <source>
        <dbReference type="EMBL" id="HIS74022.1"/>
    </source>
</evidence>
<comment type="similarity">
    <text evidence="1">Belongs to the short-chain dehydrogenases/reductases (SDR) family.</text>
</comment>
<proteinExistence type="inferred from homology"/>
<accession>A0A9D1FID7</accession>
<dbReference type="EMBL" id="DVJQ01000028">
    <property type="protein sequence ID" value="HIS74022.1"/>
    <property type="molecule type" value="Genomic_DNA"/>
</dbReference>
<dbReference type="Pfam" id="PF00106">
    <property type="entry name" value="adh_short"/>
    <property type="match status" value="1"/>
</dbReference>